<dbReference type="Gene3D" id="2.60.40.10">
    <property type="entry name" value="Immunoglobulins"/>
    <property type="match status" value="2"/>
</dbReference>
<keyword evidence="1" id="KW-0472">Membrane</keyword>
<dbReference type="OrthoDB" id="56770at2157"/>
<feature type="transmembrane region" description="Helical" evidence="1">
    <location>
        <begin position="404"/>
        <end position="422"/>
    </location>
</feature>
<dbReference type="RefSeq" id="WP_013330512.1">
    <property type="nucleotide sequence ID" value="NC_014507.1"/>
</dbReference>
<dbReference type="AlphaFoldDB" id="E1RFN5"/>
<reference evidence="2 3" key="1">
    <citation type="journal article" date="2010" name="Stand. Genomic Sci.">
        <title>Complete genome sequence of Methanoplanus petrolearius type strain (SEBR 4847).</title>
        <authorList>
            <person name="Brambilla E."/>
            <person name="Djao O.D."/>
            <person name="Daligault H."/>
            <person name="Lapidus A."/>
            <person name="Lucas S."/>
            <person name="Hammon N."/>
            <person name="Nolan M."/>
            <person name="Tice H."/>
            <person name="Cheng J.F."/>
            <person name="Han C."/>
            <person name="Tapia R."/>
            <person name="Goodwin L."/>
            <person name="Pitluck S."/>
            <person name="Liolios K."/>
            <person name="Ivanova N."/>
            <person name="Mavromatis K."/>
            <person name="Mikhailova N."/>
            <person name="Pati A."/>
            <person name="Chen A."/>
            <person name="Palaniappan K."/>
            <person name="Land M."/>
            <person name="Hauser L."/>
            <person name="Chang Y.J."/>
            <person name="Jeffries C.D."/>
            <person name="Rohde M."/>
            <person name="Spring S."/>
            <person name="Sikorski J."/>
            <person name="Goker M."/>
            <person name="Woyke T."/>
            <person name="Bristow J."/>
            <person name="Eisen J.A."/>
            <person name="Markowitz V."/>
            <person name="Hugenholtz P."/>
            <person name="Kyrpides N.C."/>
            <person name="Klenk H.P."/>
        </authorList>
    </citation>
    <scope>NUCLEOTIDE SEQUENCE [LARGE SCALE GENOMIC DNA]</scope>
    <source>
        <strain evidence="3">DSM 11571 / OCM 486 / SEBR 4847</strain>
    </source>
</reference>
<dbReference type="STRING" id="679926.Mpet_2596"/>
<sequence precursor="true">MKIKYMALILIIAALFIAAPASAGTKYLSGDPIITVAISGTNEFSPGDEVTIPIVIQNSGLKEMKITSSDIVDRDDNPDTAKMVTVDLLKNDAPVTVKSDPQMIGDIAAGSSTTVNFIVKIDKNAPAGEYDLLADISYQYLNYAEQFGTDSIRYYYKTVELDQELPITIKPMVVLEVSNVTTDSLNVGTEGYITMNVKNVGSESGKNAVIKLETVDGSPVIPTDASVYESVFEPGEEKTVVFKASVSDDGEAKNYPVQVVVEYTDYEGETVSSDAVTVGVDVGGKVDFEVVSEPSVLSPGEKGKITIQYENSGATTVYNAQARISAVDPFTSNDDTAYLGDIAPGEVVTAIYEVTVDDEATLKTYAIDTEIRYRDALDNSQISDSMKAQVVIEKRSGMDILTNPIVLTLVVFIIVGIGYFVWSRKKKNNE</sequence>
<dbReference type="Proteomes" id="UP000006565">
    <property type="component" value="Chromosome"/>
</dbReference>
<dbReference type="KEGG" id="mpi:Mpet_2596"/>
<organism evidence="2 3">
    <name type="scientific">Methanolacinia petrolearia (strain DSM 11571 / OCM 486 / SEBR 4847)</name>
    <name type="common">Methanoplanus petrolearius</name>
    <dbReference type="NCBI Taxonomy" id="679926"/>
    <lineage>
        <taxon>Archaea</taxon>
        <taxon>Methanobacteriati</taxon>
        <taxon>Methanobacteriota</taxon>
        <taxon>Stenosarchaea group</taxon>
        <taxon>Methanomicrobia</taxon>
        <taxon>Methanomicrobiales</taxon>
        <taxon>Methanomicrobiaceae</taxon>
        <taxon>Methanolacinia</taxon>
    </lineage>
</organism>
<keyword evidence="1" id="KW-1133">Transmembrane helix</keyword>
<dbReference type="PANTHER" id="PTHR35902">
    <property type="entry name" value="S-LAYER DOMAIN-LIKE PROTEIN-RELATED"/>
    <property type="match status" value="1"/>
</dbReference>
<keyword evidence="3" id="KW-1185">Reference proteome</keyword>
<protein>
    <submittedName>
        <fullName evidence="2">S-layer-like domain-containing protein</fullName>
    </submittedName>
</protein>
<keyword evidence="1" id="KW-0812">Transmembrane</keyword>
<evidence type="ECO:0000256" key="1">
    <source>
        <dbReference type="SAM" id="Phobius"/>
    </source>
</evidence>
<dbReference type="InterPro" id="IPR013783">
    <property type="entry name" value="Ig-like_fold"/>
</dbReference>
<gene>
    <name evidence="2" type="ordered locus">Mpet_2596</name>
</gene>
<dbReference type="HOGENOM" id="CLU_028008_0_0_2"/>
<evidence type="ECO:0000313" key="3">
    <source>
        <dbReference type="Proteomes" id="UP000006565"/>
    </source>
</evidence>
<dbReference type="GeneID" id="9745089"/>
<dbReference type="PANTHER" id="PTHR35902:SF3">
    <property type="entry name" value="NPCBM-ASSOCIATED, NEW3 DOMAIN OF ALPHA-GALACTOSIDASE"/>
    <property type="match status" value="1"/>
</dbReference>
<accession>E1RFN5</accession>
<name>E1RFN5_METP4</name>
<dbReference type="EMBL" id="CP002117">
    <property type="protein sequence ID" value="ADN37339.1"/>
    <property type="molecule type" value="Genomic_DNA"/>
</dbReference>
<evidence type="ECO:0000313" key="2">
    <source>
        <dbReference type="EMBL" id="ADN37339.1"/>
    </source>
</evidence>
<dbReference type="eggNOG" id="arCOG02079">
    <property type="taxonomic scope" value="Archaea"/>
</dbReference>
<proteinExistence type="predicted"/>